<dbReference type="Pfam" id="PF16483">
    <property type="entry name" value="Glyco_hydro_64"/>
    <property type="match status" value="1"/>
</dbReference>
<dbReference type="STRING" id="413071.G9MXG9"/>
<feature type="signal peptide" evidence="1">
    <location>
        <begin position="1"/>
        <end position="16"/>
    </location>
</feature>
<dbReference type="Proteomes" id="UP000007115">
    <property type="component" value="Unassembled WGS sequence"/>
</dbReference>
<dbReference type="AlphaFoldDB" id="G9MXG9"/>
<dbReference type="Gene3D" id="2.60.110.10">
    <property type="entry name" value="Thaumatin"/>
    <property type="match status" value="1"/>
</dbReference>
<dbReference type="RefSeq" id="XP_013955062.1">
    <property type="nucleotide sequence ID" value="XM_014099587.1"/>
</dbReference>
<dbReference type="InterPro" id="IPR037176">
    <property type="entry name" value="Osmotin/thaumatin-like_sf"/>
</dbReference>
<dbReference type="eggNOG" id="ENOG502SJJ1">
    <property type="taxonomic scope" value="Eukaryota"/>
</dbReference>
<dbReference type="EMBL" id="ABDF02000077">
    <property type="protein sequence ID" value="EHK20867.1"/>
    <property type="molecule type" value="Genomic_DNA"/>
</dbReference>
<keyword evidence="4" id="KW-1185">Reference proteome</keyword>
<dbReference type="Gene3D" id="3.30.920.50">
    <property type="entry name" value="Beta-1,3-glucanase, C-terminal domain"/>
    <property type="match status" value="1"/>
</dbReference>
<gene>
    <name evidence="3" type="ORF">TRIVIDRAFT_50439</name>
</gene>
<evidence type="ECO:0000313" key="3">
    <source>
        <dbReference type="EMBL" id="EHK20867.1"/>
    </source>
</evidence>
<dbReference type="CDD" id="cd09220">
    <property type="entry name" value="GH64-GluB-like"/>
    <property type="match status" value="1"/>
</dbReference>
<keyword evidence="1" id="KW-0732">Signal</keyword>
<dbReference type="InterPro" id="IPR042517">
    <property type="entry name" value="Glyco_hydro_64_N_2"/>
</dbReference>
<proteinExistence type="predicted"/>
<comment type="caution">
    <text evidence="3">The sequence shown here is derived from an EMBL/GenBank/DDBJ whole genome shotgun (WGS) entry which is preliminary data.</text>
</comment>
<feature type="chain" id="PRO_5003524323" evidence="1">
    <location>
        <begin position="17"/>
        <end position="451"/>
    </location>
</feature>
<feature type="domain" description="GH64" evidence="2">
    <location>
        <begin position="71"/>
        <end position="448"/>
    </location>
</feature>
<dbReference type="InterPro" id="IPR037398">
    <property type="entry name" value="Glyco_hydro_64_fam"/>
</dbReference>
<dbReference type="PANTHER" id="PTHR38165">
    <property type="match status" value="1"/>
</dbReference>
<dbReference type="PANTHER" id="PTHR38165:SF1">
    <property type="entry name" value="GLUCANASE B"/>
    <property type="match status" value="1"/>
</dbReference>
<accession>G9MXG9</accession>
<dbReference type="GO" id="GO:0016787">
    <property type="term" value="F:hydrolase activity"/>
    <property type="evidence" value="ECO:0007669"/>
    <property type="project" value="UniProtKB-KW"/>
</dbReference>
<dbReference type="VEuPathDB" id="FungiDB:TRIVIDRAFT_50439"/>
<evidence type="ECO:0000313" key="4">
    <source>
        <dbReference type="Proteomes" id="UP000007115"/>
    </source>
</evidence>
<dbReference type="OrthoDB" id="10058186at2759"/>
<keyword evidence="3" id="KW-0378">Hydrolase</keyword>
<organism evidence="3 4">
    <name type="scientific">Hypocrea virens (strain Gv29-8 / FGSC 10586)</name>
    <name type="common">Gliocladium virens</name>
    <name type="synonym">Trichoderma virens</name>
    <dbReference type="NCBI Taxonomy" id="413071"/>
    <lineage>
        <taxon>Eukaryota</taxon>
        <taxon>Fungi</taxon>
        <taxon>Dikarya</taxon>
        <taxon>Ascomycota</taxon>
        <taxon>Pezizomycotina</taxon>
        <taxon>Sordariomycetes</taxon>
        <taxon>Hypocreomycetidae</taxon>
        <taxon>Hypocreales</taxon>
        <taxon>Hypocreaceae</taxon>
        <taxon>Trichoderma</taxon>
    </lineage>
</organism>
<dbReference type="HOGENOM" id="CLU_032886_0_0_1"/>
<evidence type="ECO:0000259" key="2">
    <source>
        <dbReference type="PROSITE" id="PS52006"/>
    </source>
</evidence>
<dbReference type="GeneID" id="25794993"/>
<reference evidence="3 4" key="1">
    <citation type="journal article" date="2011" name="Genome Biol.">
        <title>Comparative genome sequence analysis underscores mycoparasitism as the ancestral life style of Trichoderma.</title>
        <authorList>
            <person name="Kubicek C.P."/>
            <person name="Herrera-Estrella A."/>
            <person name="Seidl-Seiboth V."/>
            <person name="Martinez D.A."/>
            <person name="Druzhinina I.S."/>
            <person name="Thon M."/>
            <person name="Zeilinger S."/>
            <person name="Casas-Flores S."/>
            <person name="Horwitz B.A."/>
            <person name="Mukherjee P.K."/>
            <person name="Mukherjee M."/>
            <person name="Kredics L."/>
            <person name="Alcaraz L.D."/>
            <person name="Aerts A."/>
            <person name="Antal Z."/>
            <person name="Atanasova L."/>
            <person name="Cervantes-Badillo M.G."/>
            <person name="Challacombe J."/>
            <person name="Chertkov O."/>
            <person name="McCluskey K."/>
            <person name="Coulpier F."/>
            <person name="Deshpande N."/>
            <person name="von Doehren H."/>
            <person name="Ebbole D.J."/>
            <person name="Esquivel-Naranjo E.U."/>
            <person name="Fekete E."/>
            <person name="Flipphi M."/>
            <person name="Glaser F."/>
            <person name="Gomez-Rodriguez E.Y."/>
            <person name="Gruber S."/>
            <person name="Han C."/>
            <person name="Henrissat B."/>
            <person name="Hermosa R."/>
            <person name="Hernandez-Onate M."/>
            <person name="Karaffa L."/>
            <person name="Kosti I."/>
            <person name="Le Crom S."/>
            <person name="Lindquist E."/>
            <person name="Lucas S."/>
            <person name="Luebeck M."/>
            <person name="Luebeck P.S."/>
            <person name="Margeot A."/>
            <person name="Metz B."/>
            <person name="Misra M."/>
            <person name="Nevalainen H."/>
            <person name="Omann M."/>
            <person name="Packer N."/>
            <person name="Perrone G."/>
            <person name="Uresti-Rivera E.E."/>
            <person name="Salamov A."/>
            <person name="Schmoll M."/>
            <person name="Seiboth B."/>
            <person name="Shapiro H."/>
            <person name="Sukno S."/>
            <person name="Tamayo-Ramos J.A."/>
            <person name="Tisch D."/>
            <person name="Wiest A."/>
            <person name="Wilkinson H.H."/>
            <person name="Zhang M."/>
            <person name="Coutinho P.M."/>
            <person name="Kenerley C.M."/>
            <person name="Monte E."/>
            <person name="Baker S.E."/>
            <person name="Grigoriev I.V."/>
        </authorList>
    </citation>
    <scope>NUCLEOTIDE SEQUENCE [LARGE SCALE GENOMIC DNA]</scope>
    <source>
        <strain evidence="4">Gv29-8 / FGSC 10586</strain>
    </source>
</reference>
<dbReference type="InParanoid" id="G9MXG9"/>
<evidence type="ECO:0000256" key="1">
    <source>
        <dbReference type="SAM" id="SignalP"/>
    </source>
</evidence>
<dbReference type="PROSITE" id="PS52006">
    <property type="entry name" value="GH64"/>
    <property type="match status" value="1"/>
</dbReference>
<protein>
    <submittedName>
        <fullName evidence="3">Glycoside hydrolase family 64 protein</fullName>
    </submittedName>
</protein>
<name>G9MXG9_HYPVG</name>
<dbReference type="InterPro" id="IPR032477">
    <property type="entry name" value="Glyco_hydro_64"/>
</dbReference>
<dbReference type="OMA" id="QYPAGWV"/>
<sequence length="451" mass="46989">MRTLAILTALIGAVSAAPSLIPRVSSPFSIAKPGGIDDIIITANNTLNGTYHSPTTTVSKKAAIQARTAQPGHLPIQIVNNFSGGQVNAYISGLDTDNRVVFVRGDGSLVYPSSGGSSVPVPISSAINIPLPAKGNSITVTLPIVLSSARIYFSEGNLQFFMVKIPNGDGLVQPSPTNLQDPSAGINWGFVELTYTTGLALYANISYVDFVGMILSMSLSVTDGSGTQITRGLGASAVSQVCQGLVQQGSQDGYPWSSMCVANSAGTPIRALSPGDYSAINSAAFQNYWSAYVDQVWSHYTSTPLTINTQTSAGNVNCQVSGSTLNCQGDNRGYAKPTAGDIWGCNSGPFAIQAGDNSIHSAVVPRLCAAFVRSTLLIAGGNVQPGVSQSQYYTVNPTNHYSRLVHQFEVDGRGYAFPYDDVNPDGSENASGTLASGAPNVLTVYVGAPPS</sequence>